<dbReference type="HOGENOM" id="CLU_2842688_0_0_7"/>
<organism evidence="1 2">
    <name type="scientific">Desulfomonile tiedjei (strain ATCC 49306 / DSM 6799 / DCB-1)</name>
    <dbReference type="NCBI Taxonomy" id="706587"/>
    <lineage>
        <taxon>Bacteria</taxon>
        <taxon>Pseudomonadati</taxon>
        <taxon>Thermodesulfobacteriota</taxon>
        <taxon>Desulfomonilia</taxon>
        <taxon>Desulfomonilales</taxon>
        <taxon>Desulfomonilaceae</taxon>
        <taxon>Desulfomonile</taxon>
    </lineage>
</organism>
<keyword evidence="2" id="KW-1185">Reference proteome</keyword>
<name>I4CDV6_DESTA</name>
<proteinExistence type="predicted"/>
<accession>I4CDV6</accession>
<dbReference type="KEGG" id="dti:Desti_5144"/>
<dbReference type="EMBL" id="CP003360">
    <property type="protein sequence ID" value="AFM27747.1"/>
    <property type="molecule type" value="Genomic_DNA"/>
</dbReference>
<evidence type="ECO:0000313" key="2">
    <source>
        <dbReference type="Proteomes" id="UP000006055"/>
    </source>
</evidence>
<sequence length="65" mass="7200">MGYKSVRLLPFYASTIRNPVFAASCRFPQRNHRFEDLVFGTEVSGRTALLNLASLTTHILVAASS</sequence>
<dbReference type="STRING" id="706587.Desti_5144"/>
<protein>
    <submittedName>
        <fullName evidence="1">Uncharacterized protein</fullName>
    </submittedName>
</protein>
<dbReference type="AlphaFoldDB" id="I4CDV6"/>
<evidence type="ECO:0000313" key="1">
    <source>
        <dbReference type="EMBL" id="AFM27747.1"/>
    </source>
</evidence>
<reference evidence="2" key="1">
    <citation type="submission" date="2012-06" db="EMBL/GenBank/DDBJ databases">
        <title>Complete sequence of chromosome of Desulfomonile tiedjei DSM 6799.</title>
        <authorList>
            <person name="Lucas S."/>
            <person name="Copeland A."/>
            <person name="Lapidus A."/>
            <person name="Glavina del Rio T."/>
            <person name="Dalin E."/>
            <person name="Tice H."/>
            <person name="Bruce D."/>
            <person name="Goodwin L."/>
            <person name="Pitluck S."/>
            <person name="Peters L."/>
            <person name="Ovchinnikova G."/>
            <person name="Zeytun A."/>
            <person name="Lu M."/>
            <person name="Kyrpides N."/>
            <person name="Mavromatis K."/>
            <person name="Ivanova N."/>
            <person name="Brettin T."/>
            <person name="Detter J.C."/>
            <person name="Han C."/>
            <person name="Larimer F."/>
            <person name="Land M."/>
            <person name="Hauser L."/>
            <person name="Markowitz V."/>
            <person name="Cheng J.-F."/>
            <person name="Hugenholtz P."/>
            <person name="Woyke T."/>
            <person name="Wu D."/>
            <person name="Spring S."/>
            <person name="Schroeder M."/>
            <person name="Brambilla E."/>
            <person name="Klenk H.-P."/>
            <person name="Eisen J.A."/>
        </authorList>
    </citation>
    <scope>NUCLEOTIDE SEQUENCE [LARGE SCALE GENOMIC DNA]</scope>
    <source>
        <strain evidence="2">ATCC 49306 / DSM 6799 / DCB-1</strain>
    </source>
</reference>
<gene>
    <name evidence="1" type="ordered locus">Desti_5144</name>
</gene>
<dbReference type="Proteomes" id="UP000006055">
    <property type="component" value="Chromosome"/>
</dbReference>